<gene>
    <name evidence="3" type="ordered locus">Rpdx1_1744</name>
</gene>
<dbReference type="EMBL" id="CP002418">
    <property type="protein sequence ID" value="ADU43361.1"/>
    <property type="molecule type" value="Genomic_DNA"/>
</dbReference>
<feature type="domain" description="SpoVT-AbrB" evidence="2">
    <location>
        <begin position="1"/>
        <end position="47"/>
    </location>
</feature>
<dbReference type="InterPro" id="IPR007159">
    <property type="entry name" value="SpoVT-AbrB_dom"/>
</dbReference>
<dbReference type="NCBIfam" id="TIGR01439">
    <property type="entry name" value="lp_hng_hel_AbrB"/>
    <property type="match status" value="1"/>
</dbReference>
<accession>E6VKX2</accession>
<dbReference type="GO" id="GO:0003677">
    <property type="term" value="F:DNA binding"/>
    <property type="evidence" value="ECO:0007669"/>
    <property type="project" value="UniProtKB-UniRule"/>
</dbReference>
<evidence type="ECO:0000313" key="4">
    <source>
        <dbReference type="Proteomes" id="UP000001402"/>
    </source>
</evidence>
<dbReference type="HOGENOM" id="CLU_158484_5_1_5"/>
<dbReference type="Pfam" id="PF04014">
    <property type="entry name" value="MazE_antitoxin"/>
    <property type="match status" value="1"/>
</dbReference>
<proteinExistence type="predicted"/>
<dbReference type="Proteomes" id="UP000001402">
    <property type="component" value="Chromosome"/>
</dbReference>
<keyword evidence="1" id="KW-0238">DNA-binding</keyword>
<name>E6VKX2_RHOPX</name>
<dbReference type="AlphaFoldDB" id="E6VKX2"/>
<evidence type="ECO:0000256" key="1">
    <source>
        <dbReference type="PROSITE-ProRule" id="PRU01076"/>
    </source>
</evidence>
<dbReference type="InterPro" id="IPR037914">
    <property type="entry name" value="SpoVT-AbrB_sf"/>
</dbReference>
<protein>
    <submittedName>
        <fullName evidence="3">Transcriptional regulator, AbrB family</fullName>
    </submittedName>
</protein>
<dbReference type="eggNOG" id="COG2002">
    <property type="taxonomic scope" value="Bacteria"/>
</dbReference>
<dbReference type="Gene3D" id="2.10.260.10">
    <property type="match status" value="1"/>
</dbReference>
<dbReference type="BioCyc" id="RPAL652103:RPDX1_RS08560-MONOMER"/>
<sequence length="84" mass="9297">MGTTVTVKGQVTLPKKVRDAAGIKPGDKVEIRNTASGGIYIGKKESEGEYLKKLQAIAKRHPIRGSTDDIMRELRGKPEDDYRK</sequence>
<evidence type="ECO:0000313" key="3">
    <source>
        <dbReference type="EMBL" id="ADU43361.1"/>
    </source>
</evidence>
<dbReference type="PROSITE" id="PS51740">
    <property type="entry name" value="SPOVT_ABRB"/>
    <property type="match status" value="1"/>
</dbReference>
<reference evidence="3" key="1">
    <citation type="submission" date="2010-12" db="EMBL/GenBank/DDBJ databases">
        <title>Complete sequence of Rhodopseudomonas palustris DX-1.</title>
        <authorList>
            <consortium name="US DOE Joint Genome Institute"/>
            <person name="Lucas S."/>
            <person name="Copeland A."/>
            <person name="Lapidus A."/>
            <person name="Cheng J.-F."/>
            <person name="Goodwin L."/>
            <person name="Pitluck S."/>
            <person name="Misra M."/>
            <person name="Chertkov O."/>
            <person name="Detter J.C."/>
            <person name="Han C."/>
            <person name="Tapia R."/>
            <person name="Land M."/>
            <person name="Hauser L."/>
            <person name="Kyrpides N."/>
            <person name="Ivanova N."/>
            <person name="Ovchinnikova G."/>
            <person name="Logan B."/>
            <person name="Oda Y."/>
            <person name="Harwood C."/>
            <person name="Woyke T."/>
        </authorList>
    </citation>
    <scope>NUCLEOTIDE SEQUENCE [LARGE SCALE GENOMIC DNA]</scope>
    <source>
        <strain evidence="3">DX-1</strain>
    </source>
</reference>
<dbReference type="SMART" id="SM00966">
    <property type="entry name" value="SpoVT_AbrB"/>
    <property type="match status" value="1"/>
</dbReference>
<dbReference type="KEGG" id="rpx:Rpdx1_1744"/>
<dbReference type="OrthoDB" id="9809003at2"/>
<evidence type="ECO:0000259" key="2">
    <source>
        <dbReference type="PROSITE" id="PS51740"/>
    </source>
</evidence>
<dbReference type="STRING" id="652103.Rpdx1_1744"/>
<organism evidence="3 4">
    <name type="scientific">Rhodopseudomonas palustris (strain DX-1)</name>
    <dbReference type="NCBI Taxonomy" id="652103"/>
    <lineage>
        <taxon>Bacteria</taxon>
        <taxon>Pseudomonadati</taxon>
        <taxon>Pseudomonadota</taxon>
        <taxon>Alphaproteobacteria</taxon>
        <taxon>Hyphomicrobiales</taxon>
        <taxon>Nitrobacteraceae</taxon>
        <taxon>Rhodopseudomonas</taxon>
    </lineage>
</organism>
<dbReference type="SUPFAM" id="SSF89447">
    <property type="entry name" value="AbrB/MazE/MraZ-like"/>
    <property type="match status" value="1"/>
</dbReference>